<name>A0ABT5YKE8_9PROT</name>
<feature type="domain" description="Virulence factor" evidence="1">
    <location>
        <begin position="8"/>
        <end position="92"/>
    </location>
</feature>
<dbReference type="Pfam" id="PF13769">
    <property type="entry name" value="Virulence_fact"/>
    <property type="match status" value="1"/>
</dbReference>
<keyword evidence="3" id="KW-1185">Reference proteome</keyword>
<evidence type="ECO:0000313" key="2">
    <source>
        <dbReference type="EMBL" id="MDF2095417.1"/>
    </source>
</evidence>
<accession>A0ABT5YKE8</accession>
<proteinExistence type="predicted"/>
<dbReference type="InterPro" id="IPR025989">
    <property type="entry name" value="Virulence_F_dom"/>
</dbReference>
<dbReference type="Proteomes" id="UP001215503">
    <property type="component" value="Unassembled WGS sequence"/>
</dbReference>
<dbReference type="RefSeq" id="WP_275820829.1">
    <property type="nucleotide sequence ID" value="NZ_JARHUD010000003.1"/>
</dbReference>
<comment type="caution">
    <text evidence="2">The sequence shown here is derived from an EMBL/GenBank/DDBJ whole genome shotgun (WGS) entry which is preliminary data.</text>
</comment>
<evidence type="ECO:0000259" key="1">
    <source>
        <dbReference type="Pfam" id="PF13769"/>
    </source>
</evidence>
<evidence type="ECO:0000313" key="3">
    <source>
        <dbReference type="Proteomes" id="UP001215503"/>
    </source>
</evidence>
<gene>
    <name evidence="2" type="ORF">P2G67_05460</name>
</gene>
<organism evidence="2 3">
    <name type="scientific">Aquibaculum arenosum</name>
    <dbReference type="NCBI Taxonomy" id="3032591"/>
    <lineage>
        <taxon>Bacteria</taxon>
        <taxon>Pseudomonadati</taxon>
        <taxon>Pseudomonadota</taxon>
        <taxon>Alphaproteobacteria</taxon>
        <taxon>Rhodospirillales</taxon>
        <taxon>Rhodovibrionaceae</taxon>
        <taxon>Aquibaculum</taxon>
    </lineage>
</organism>
<sequence>MAQMTILYWRDIPAQVVVKAGRKTAKQVLSERFETAIDRAAMKAKLRDTDSYLAHWRKGAPQACADDLESVAAETAARLEQDYDEARLARLVAQGGAEDDAA</sequence>
<dbReference type="EMBL" id="JARHUD010000003">
    <property type="protein sequence ID" value="MDF2095417.1"/>
    <property type="molecule type" value="Genomic_DNA"/>
</dbReference>
<protein>
    <submittedName>
        <fullName evidence="2">Virulence factor</fullName>
    </submittedName>
</protein>
<reference evidence="2 3" key="1">
    <citation type="submission" date="2023-03" db="EMBL/GenBank/DDBJ databases">
        <title>Fodinicurvata sp. CAU 1616 isolated from sea sendiment.</title>
        <authorList>
            <person name="Kim W."/>
        </authorList>
    </citation>
    <scope>NUCLEOTIDE SEQUENCE [LARGE SCALE GENOMIC DNA]</scope>
    <source>
        <strain evidence="2 3">CAU 1616</strain>
    </source>
</reference>